<organism evidence="2 3">
    <name type="scientific">Psychroflexus aurantiacus</name>
    <dbReference type="NCBI Taxonomy" id="2709310"/>
    <lineage>
        <taxon>Bacteria</taxon>
        <taxon>Pseudomonadati</taxon>
        <taxon>Bacteroidota</taxon>
        <taxon>Flavobacteriia</taxon>
        <taxon>Flavobacteriales</taxon>
        <taxon>Flavobacteriaceae</taxon>
        <taxon>Psychroflexus</taxon>
    </lineage>
</organism>
<gene>
    <name evidence="2" type="ORF">G3567_04105</name>
</gene>
<reference evidence="2 3" key="1">
    <citation type="submission" date="2020-02" db="EMBL/GenBank/DDBJ databases">
        <title>Flavobacteriaceae Psychroflexus bacterium YR1-1, complete genome.</title>
        <authorList>
            <person name="Li Y."/>
            <person name="Wu S."/>
        </authorList>
    </citation>
    <scope>NUCLEOTIDE SEQUENCE [LARGE SCALE GENOMIC DNA]</scope>
    <source>
        <strain evidence="2 3">YR1-1</strain>
    </source>
</reference>
<keyword evidence="1" id="KW-0812">Transmembrane</keyword>
<name>A0A6B3QYI7_9FLAO</name>
<feature type="transmembrane region" description="Helical" evidence="1">
    <location>
        <begin position="42"/>
        <end position="64"/>
    </location>
</feature>
<dbReference type="Proteomes" id="UP000478505">
    <property type="component" value="Unassembled WGS sequence"/>
</dbReference>
<keyword evidence="1" id="KW-1133">Transmembrane helix</keyword>
<protein>
    <submittedName>
        <fullName evidence="2">Uncharacterized protein</fullName>
    </submittedName>
</protein>
<dbReference type="AlphaFoldDB" id="A0A6B3QYI7"/>
<keyword evidence="1" id="KW-0472">Membrane</keyword>
<evidence type="ECO:0000313" key="3">
    <source>
        <dbReference type="Proteomes" id="UP000478505"/>
    </source>
</evidence>
<comment type="caution">
    <text evidence="2">The sequence shown here is derived from an EMBL/GenBank/DDBJ whole genome shotgun (WGS) entry which is preliminary data.</text>
</comment>
<dbReference type="RefSeq" id="WP_164004055.1">
    <property type="nucleotide sequence ID" value="NZ_JAAIKD010000002.1"/>
</dbReference>
<proteinExistence type="predicted"/>
<evidence type="ECO:0000313" key="2">
    <source>
        <dbReference type="EMBL" id="NEV93333.1"/>
    </source>
</evidence>
<keyword evidence="3" id="KW-1185">Reference proteome</keyword>
<dbReference type="EMBL" id="JAAIKD010000002">
    <property type="protein sequence ID" value="NEV93333.1"/>
    <property type="molecule type" value="Genomic_DNA"/>
</dbReference>
<evidence type="ECO:0000256" key="1">
    <source>
        <dbReference type="SAM" id="Phobius"/>
    </source>
</evidence>
<sequence>MDKFKNDIQHKFNQRDIQPTEEAWGKITGELASSRISITKSLWFWSGIAAGFIGLLVLLSPAYFSVSTEEGPMVNSEEKETQDMEPERPIILSVIQLQPKAVKASFVQLPKSKIIIEAPKSISTGTLKPNHLKPKTLLTEVEQELEEERFRQQNLSEVDALLAQARADLSTKRDKQIFDQLSAERLLAEVDRENPDSFKDKIWKFIEVNFNELKSSLGAR</sequence>
<accession>A0A6B3QYI7</accession>